<evidence type="ECO:0000256" key="2">
    <source>
        <dbReference type="SAM" id="Phobius"/>
    </source>
</evidence>
<evidence type="ECO:0000313" key="3">
    <source>
        <dbReference type="EMBL" id="OJT11266.1"/>
    </source>
</evidence>
<feature type="compositionally biased region" description="Basic and acidic residues" evidence="1">
    <location>
        <begin position="542"/>
        <end position="558"/>
    </location>
</feature>
<sequence>MPDSSSPDYSSSPLAALAKKTKSTRQIIQSDAEDGHDDEVPVQLSPRSRLKPQKDSAWRNGKVTEILTEDEDVPGDISTVPASPKPQKRRGKGKPKVTEPLTDNEVLETAKSSANDKKTRAKRVEWNTHFVPAQAYLTSRFREWNYAPKKAATAVVKDAAQYVVKHWDFTGYPAEDVRNAVRNWFRNHKKRFDEAGEPIATNRRAKKTHPLLARMRSRAPAASALWAKANPKDVDDELEDSDDIGERQKVVARLFSSLPMEEKDIWRWQAQEAKEERTSNPDQCFINQTDIADVLADVMQELNGYGSEQIGAAVFHLQFAVRDIDGKIESKEFTCGHMVDELPFMEFEGGTPQSESDRWARFIDLSLPSNPQRRDTRLKYSTAGRPLLPQWNDDWNKTQAADVLKTFLNASWSYAHAGKQLQPLDFTAINKEPGRYLPTLWQDLHLECPTDLKMAGLVRLHERIYDAQDGEQAFTFLLGHDTTPESATRDPPRTPAKVQRVTTFISPARISRTATPAKGTRGLDRDTEGLPSRLLLPTIPEARAETDHATTESVKHVEGASVSAQQSESVSVSVAAEGEQDEDAAMSMAAGVDKDVNTSMAMSVGPNDLSAPVPTSAEQDVGVSASVAAEDKDGGDNLSMASADEEDNGESAYAGVEVEEESSKVARTRPVKRKSGSQGTRATTTKRTRLSGTATKEEKASRNTCGTFKLAPDGDATYHYNVPVYANDSLASGKHTFTMVVGHPGGQSSIALLDYMIFTAPAPASSHSGTLSSILTPISTYTTSVSTLTSASSVSSVLSSIISSATSALASGASSAASGLSSSSSSASPSSNAASGMFKSTIGAGYGGVVGVGVVLAGVIFGAGLAFARDHAIKYPYVWNIRTRRSSGSGPKDPTHKRPQSDMTISLAGLSGAVTVAATASGPSLLFNTEAITITDEWGSPLVVSTSTPTVSSTPTLSPSSSSSSSPGPGPRAPPTALAASLSVILGVAVVAMTAALCWIRRRRRARRERVSLASGPTQPAHQTRRTSPDAATVTISVRARVGSDVSTIVGVGGSDGKEDQGDAPTGGVSRSSSTTARSAGSDTDRASLRAPSLSERLYAFFSGASTGSLSSGGDAPPVYEPHVLPEYRAVP</sequence>
<dbReference type="EMBL" id="MNAD01000664">
    <property type="protein sequence ID" value="OJT11266.1"/>
    <property type="molecule type" value="Genomic_DNA"/>
</dbReference>
<feature type="region of interest" description="Disordered" evidence="1">
    <location>
        <begin position="1"/>
        <end position="104"/>
    </location>
</feature>
<accession>A0A1M2VUQ8</accession>
<feature type="transmembrane region" description="Helical" evidence="2">
    <location>
        <begin position="905"/>
        <end position="927"/>
    </location>
</feature>
<feature type="region of interest" description="Disordered" evidence="1">
    <location>
        <begin position="539"/>
        <end position="582"/>
    </location>
</feature>
<feature type="region of interest" description="Disordered" evidence="1">
    <location>
        <begin position="628"/>
        <end position="702"/>
    </location>
</feature>
<feature type="region of interest" description="Disordered" evidence="1">
    <location>
        <begin position="945"/>
        <end position="975"/>
    </location>
</feature>
<dbReference type="Proteomes" id="UP000184267">
    <property type="component" value="Unassembled WGS sequence"/>
</dbReference>
<feature type="region of interest" description="Disordered" evidence="1">
    <location>
        <begin position="1106"/>
        <end position="1132"/>
    </location>
</feature>
<gene>
    <name evidence="3" type="ORF">TRAPUB_12219</name>
</gene>
<feature type="compositionally biased region" description="Low complexity" evidence="1">
    <location>
        <begin position="1"/>
        <end position="13"/>
    </location>
</feature>
<name>A0A1M2VUQ8_TRAPU</name>
<feature type="region of interest" description="Disordered" evidence="1">
    <location>
        <begin position="1047"/>
        <end position="1091"/>
    </location>
</feature>
<dbReference type="AlphaFoldDB" id="A0A1M2VUQ8"/>
<protein>
    <submittedName>
        <fullName evidence="3">Uncharacterized protein</fullName>
    </submittedName>
</protein>
<evidence type="ECO:0000256" key="1">
    <source>
        <dbReference type="SAM" id="MobiDB-lite"/>
    </source>
</evidence>
<evidence type="ECO:0000313" key="4">
    <source>
        <dbReference type="Proteomes" id="UP000184267"/>
    </source>
</evidence>
<organism evidence="3 4">
    <name type="scientific">Trametes pubescens</name>
    <name type="common">White-rot fungus</name>
    <dbReference type="NCBI Taxonomy" id="154538"/>
    <lineage>
        <taxon>Eukaryota</taxon>
        <taxon>Fungi</taxon>
        <taxon>Dikarya</taxon>
        <taxon>Basidiomycota</taxon>
        <taxon>Agaricomycotina</taxon>
        <taxon>Agaricomycetes</taxon>
        <taxon>Polyporales</taxon>
        <taxon>Polyporaceae</taxon>
        <taxon>Trametes</taxon>
    </lineage>
</organism>
<dbReference type="OMA" id="FISPARI"/>
<reference evidence="3 4" key="1">
    <citation type="submission" date="2016-10" db="EMBL/GenBank/DDBJ databases">
        <title>Genome sequence of the basidiomycete white-rot fungus Trametes pubescens.</title>
        <authorList>
            <person name="Makela M.R."/>
            <person name="Granchi Z."/>
            <person name="Peng M."/>
            <person name="De Vries R.P."/>
            <person name="Grigoriev I."/>
            <person name="Riley R."/>
            <person name="Hilden K."/>
        </authorList>
    </citation>
    <scope>NUCLEOTIDE SEQUENCE [LARGE SCALE GENOMIC DNA]</scope>
    <source>
        <strain evidence="3 4">FBCC735</strain>
    </source>
</reference>
<keyword evidence="4" id="KW-1185">Reference proteome</keyword>
<dbReference type="OrthoDB" id="2751636at2759"/>
<feature type="transmembrane region" description="Helical" evidence="2">
    <location>
        <begin position="977"/>
        <end position="1000"/>
    </location>
</feature>
<keyword evidence="2" id="KW-0472">Membrane</keyword>
<feature type="compositionally biased region" description="Low complexity" evidence="1">
    <location>
        <begin position="945"/>
        <end position="967"/>
    </location>
</feature>
<feature type="compositionally biased region" description="Low complexity" evidence="1">
    <location>
        <begin position="1066"/>
        <end position="1082"/>
    </location>
</feature>
<keyword evidence="2" id="KW-0812">Transmembrane</keyword>
<keyword evidence="2" id="KW-1133">Transmembrane helix</keyword>
<proteinExistence type="predicted"/>
<feature type="compositionally biased region" description="Basic residues" evidence="1">
    <location>
        <begin position="666"/>
        <end position="675"/>
    </location>
</feature>
<feature type="compositionally biased region" description="Low complexity" evidence="1">
    <location>
        <begin position="559"/>
        <end position="577"/>
    </location>
</feature>
<feature type="region of interest" description="Disordered" evidence="1">
    <location>
        <begin position="1009"/>
        <end position="1032"/>
    </location>
</feature>
<feature type="compositionally biased region" description="Basic residues" evidence="1">
    <location>
        <begin position="86"/>
        <end position="95"/>
    </location>
</feature>
<comment type="caution">
    <text evidence="3">The sequence shown here is derived from an EMBL/GenBank/DDBJ whole genome shotgun (WGS) entry which is preliminary data.</text>
</comment>
<feature type="transmembrane region" description="Helical" evidence="2">
    <location>
        <begin position="844"/>
        <end position="868"/>
    </location>
</feature>